<protein>
    <submittedName>
        <fullName evidence="1">Uncharacterized protein</fullName>
    </submittedName>
</protein>
<reference evidence="1" key="1">
    <citation type="journal article" date="2020" name="Stud. Mycol.">
        <title>101 Dothideomycetes genomes: a test case for predicting lifestyles and emergence of pathogens.</title>
        <authorList>
            <person name="Haridas S."/>
            <person name="Albert R."/>
            <person name="Binder M."/>
            <person name="Bloem J."/>
            <person name="Labutti K."/>
            <person name="Salamov A."/>
            <person name="Andreopoulos B."/>
            <person name="Baker S."/>
            <person name="Barry K."/>
            <person name="Bills G."/>
            <person name="Bluhm B."/>
            <person name="Cannon C."/>
            <person name="Castanera R."/>
            <person name="Culley D."/>
            <person name="Daum C."/>
            <person name="Ezra D."/>
            <person name="Gonzalez J."/>
            <person name="Henrissat B."/>
            <person name="Kuo A."/>
            <person name="Liang C."/>
            <person name="Lipzen A."/>
            <person name="Lutzoni F."/>
            <person name="Magnuson J."/>
            <person name="Mondo S."/>
            <person name="Nolan M."/>
            <person name="Ohm R."/>
            <person name="Pangilinan J."/>
            <person name="Park H.-J."/>
            <person name="Ramirez L."/>
            <person name="Alfaro M."/>
            <person name="Sun H."/>
            <person name="Tritt A."/>
            <person name="Yoshinaga Y."/>
            <person name="Zwiers L.-H."/>
            <person name="Turgeon B."/>
            <person name="Goodwin S."/>
            <person name="Spatafora J."/>
            <person name="Crous P."/>
            <person name="Grigoriev I."/>
        </authorList>
    </citation>
    <scope>NUCLEOTIDE SEQUENCE</scope>
    <source>
        <strain evidence="1">CBS 113818</strain>
    </source>
</reference>
<keyword evidence="2" id="KW-1185">Reference proteome</keyword>
<evidence type="ECO:0000313" key="2">
    <source>
        <dbReference type="Proteomes" id="UP000799424"/>
    </source>
</evidence>
<sequence length="173" mass="19874">MAFPFPNSTPRDRWRYSRLHFDDAWCTLAGRLTTADYLEVLNIIVPVPPDESNYFCGVQKRGKTWSAFDDLTVTKPFLEMHITVLIDSARGLKNLPNTHCDIVAMLKELAVCRVHLAKFGADEEGSNGRWKLVKQPFVDKRGRFTLLKDMDRSVEVIDVLLDMERLFAGKWAK</sequence>
<dbReference type="AlphaFoldDB" id="A0A6A6ZQ99"/>
<accession>A0A6A6ZQ99</accession>
<dbReference type="EMBL" id="MU006234">
    <property type="protein sequence ID" value="KAF2822604.1"/>
    <property type="molecule type" value="Genomic_DNA"/>
</dbReference>
<organism evidence="1 2">
    <name type="scientific">Ophiobolus disseminans</name>
    <dbReference type="NCBI Taxonomy" id="1469910"/>
    <lineage>
        <taxon>Eukaryota</taxon>
        <taxon>Fungi</taxon>
        <taxon>Dikarya</taxon>
        <taxon>Ascomycota</taxon>
        <taxon>Pezizomycotina</taxon>
        <taxon>Dothideomycetes</taxon>
        <taxon>Pleosporomycetidae</taxon>
        <taxon>Pleosporales</taxon>
        <taxon>Pleosporineae</taxon>
        <taxon>Phaeosphaeriaceae</taxon>
        <taxon>Ophiobolus</taxon>
    </lineage>
</organism>
<proteinExistence type="predicted"/>
<dbReference type="Proteomes" id="UP000799424">
    <property type="component" value="Unassembled WGS sequence"/>
</dbReference>
<evidence type="ECO:0000313" key="1">
    <source>
        <dbReference type="EMBL" id="KAF2822604.1"/>
    </source>
</evidence>
<name>A0A6A6ZQ99_9PLEO</name>
<gene>
    <name evidence="1" type="ORF">CC86DRAFT_410200</name>
</gene>